<reference evidence="2" key="1">
    <citation type="submission" date="2018-06" db="EMBL/GenBank/DDBJ databases">
        <authorList>
            <consortium name="Pathogen Informatics"/>
        </authorList>
    </citation>
    <scope>NUCLEOTIDE SEQUENCE [LARGE SCALE GENOMIC DNA]</scope>
    <source>
        <strain evidence="2">NCTC10132</strain>
    </source>
</reference>
<evidence type="ECO:0000313" key="2">
    <source>
        <dbReference type="Proteomes" id="UP000257559"/>
    </source>
</evidence>
<gene>
    <name evidence="1" type="ORF">NCTC10132_00679</name>
</gene>
<name>A0A3B0PVG5_9BACT</name>
<dbReference type="KEGG" id="medw:NCTC10132_00679"/>
<accession>A0A3B0PVG5</accession>
<dbReference type="EMBL" id="LS991951">
    <property type="protein sequence ID" value="SYV97314.1"/>
    <property type="molecule type" value="Genomic_DNA"/>
</dbReference>
<organism evidence="1 2">
    <name type="scientific">Mycoplasmopsis edwardii</name>
    <dbReference type="NCBI Taxonomy" id="53558"/>
    <lineage>
        <taxon>Bacteria</taxon>
        <taxon>Bacillati</taxon>
        <taxon>Mycoplasmatota</taxon>
        <taxon>Mycoplasmoidales</taxon>
        <taxon>Metamycoplasmataceae</taxon>
        <taxon>Mycoplasmopsis</taxon>
    </lineage>
</organism>
<keyword evidence="2" id="KW-1185">Reference proteome</keyword>
<dbReference type="Proteomes" id="UP000257559">
    <property type="component" value="Chromosome"/>
</dbReference>
<feature type="non-terminal residue" evidence="1">
    <location>
        <position position="126"/>
    </location>
</feature>
<evidence type="ECO:0000313" key="1">
    <source>
        <dbReference type="EMBL" id="SYV97314.1"/>
    </source>
</evidence>
<proteinExistence type="predicted"/>
<sequence length="126" mass="14990">MAIRNEKYDTILNNLLDVHSNDSSIFTKMNNQSFFDLRKVISNEQFDEIIYHDAFEISLLDGDLLSFKKDVQQAQTFDELRHVLATKNTRKLKIDKFVETQKNLNEAKRFIINKIEHRVQESVKQW</sequence>
<protein>
    <submittedName>
        <fullName evidence="1">Uncharacterized protein</fullName>
    </submittedName>
</protein>
<dbReference type="AlphaFoldDB" id="A0A3B0PVG5"/>